<keyword evidence="4" id="KW-1003">Cell membrane</keyword>
<dbReference type="Pfam" id="PF02163">
    <property type="entry name" value="Peptidase_M50"/>
    <property type="match status" value="1"/>
</dbReference>
<keyword evidence="10 13" id="KW-1133">Transmembrane helix</keyword>
<evidence type="ECO:0000259" key="14">
    <source>
        <dbReference type="Pfam" id="PF02163"/>
    </source>
</evidence>
<reference evidence="15 16" key="1">
    <citation type="submission" date="2019-07" db="EMBL/GenBank/DDBJ databases">
        <title>Genome sequence of 2 isolates from Red Sea Mangroves.</title>
        <authorList>
            <person name="Sefrji F."/>
            <person name="Michoud G."/>
            <person name="Merlino G."/>
            <person name="Daffonchio D."/>
        </authorList>
    </citation>
    <scope>NUCLEOTIDE SEQUENCE [LARGE SCALE GENOMIC DNA]</scope>
    <source>
        <strain evidence="15 16">R1DC41</strain>
    </source>
</reference>
<feature type="transmembrane region" description="Helical" evidence="13">
    <location>
        <begin position="136"/>
        <end position="154"/>
    </location>
</feature>
<keyword evidence="9" id="KW-0862">Zinc</keyword>
<evidence type="ECO:0000256" key="7">
    <source>
        <dbReference type="ARBA" id="ARBA00022723"/>
    </source>
</evidence>
<keyword evidence="12 13" id="KW-0472">Membrane</keyword>
<dbReference type="GO" id="GO:0008237">
    <property type="term" value="F:metallopeptidase activity"/>
    <property type="evidence" value="ECO:0007669"/>
    <property type="project" value="UniProtKB-KW"/>
</dbReference>
<evidence type="ECO:0000256" key="2">
    <source>
        <dbReference type="ARBA" id="ARBA00004651"/>
    </source>
</evidence>
<proteinExistence type="inferred from homology"/>
<evidence type="ECO:0000256" key="6">
    <source>
        <dbReference type="ARBA" id="ARBA00022692"/>
    </source>
</evidence>
<comment type="subcellular location">
    <subcellularLocation>
        <location evidence="2">Cell membrane</location>
        <topology evidence="2">Multi-pass membrane protein</topology>
    </subcellularLocation>
</comment>
<keyword evidence="11" id="KW-0482">Metalloprotease</keyword>
<evidence type="ECO:0000256" key="1">
    <source>
        <dbReference type="ARBA" id="ARBA00001947"/>
    </source>
</evidence>
<dbReference type="GO" id="GO:0006508">
    <property type="term" value="P:proteolysis"/>
    <property type="evidence" value="ECO:0007669"/>
    <property type="project" value="UniProtKB-KW"/>
</dbReference>
<keyword evidence="5 15" id="KW-0645">Protease</keyword>
<dbReference type="KEGG" id="mcui:G8O30_12715"/>
<comment type="similarity">
    <text evidence="3">Belongs to the peptidase M50B family.</text>
</comment>
<feature type="transmembrane region" description="Helical" evidence="13">
    <location>
        <begin position="175"/>
        <end position="193"/>
    </location>
</feature>
<evidence type="ECO:0000256" key="12">
    <source>
        <dbReference type="ARBA" id="ARBA00023136"/>
    </source>
</evidence>
<accession>A0A7S8HHF5</accession>
<dbReference type="AlphaFoldDB" id="A0A7S8HHF5"/>
<dbReference type="Proteomes" id="UP000593626">
    <property type="component" value="Chromosome"/>
</dbReference>
<keyword evidence="6 13" id="KW-0812">Transmembrane</keyword>
<keyword evidence="16" id="KW-1185">Reference proteome</keyword>
<dbReference type="InterPro" id="IPR044537">
    <property type="entry name" value="Rip2-like"/>
</dbReference>
<evidence type="ECO:0000256" key="4">
    <source>
        <dbReference type="ARBA" id="ARBA00022475"/>
    </source>
</evidence>
<protein>
    <submittedName>
        <fullName evidence="15">Site-2 protease family protein</fullName>
    </submittedName>
</protein>
<dbReference type="PANTHER" id="PTHR35864">
    <property type="entry name" value="ZINC METALLOPROTEASE MJ0611-RELATED"/>
    <property type="match status" value="1"/>
</dbReference>
<evidence type="ECO:0000256" key="10">
    <source>
        <dbReference type="ARBA" id="ARBA00022989"/>
    </source>
</evidence>
<organism evidence="15 16">
    <name type="scientific">Mangrovibacillus cuniculi</name>
    <dbReference type="NCBI Taxonomy" id="2593652"/>
    <lineage>
        <taxon>Bacteria</taxon>
        <taxon>Bacillati</taxon>
        <taxon>Bacillota</taxon>
        <taxon>Bacilli</taxon>
        <taxon>Bacillales</taxon>
        <taxon>Bacillaceae</taxon>
        <taxon>Mangrovibacillus</taxon>
    </lineage>
</organism>
<evidence type="ECO:0000256" key="11">
    <source>
        <dbReference type="ARBA" id="ARBA00023049"/>
    </source>
</evidence>
<dbReference type="GO" id="GO:0046872">
    <property type="term" value="F:metal ion binding"/>
    <property type="evidence" value="ECO:0007669"/>
    <property type="project" value="UniProtKB-KW"/>
</dbReference>
<dbReference type="GO" id="GO:0005886">
    <property type="term" value="C:plasma membrane"/>
    <property type="evidence" value="ECO:0007669"/>
    <property type="project" value="UniProtKB-SubCell"/>
</dbReference>
<feature type="transmembrane region" description="Helical" evidence="13">
    <location>
        <begin position="90"/>
        <end position="116"/>
    </location>
</feature>
<evidence type="ECO:0000256" key="9">
    <source>
        <dbReference type="ARBA" id="ARBA00022833"/>
    </source>
</evidence>
<evidence type="ECO:0000256" key="5">
    <source>
        <dbReference type="ARBA" id="ARBA00022670"/>
    </source>
</evidence>
<evidence type="ECO:0000313" key="16">
    <source>
        <dbReference type="Proteomes" id="UP000593626"/>
    </source>
</evidence>
<keyword evidence="7" id="KW-0479">Metal-binding</keyword>
<dbReference type="PANTHER" id="PTHR35864:SF1">
    <property type="entry name" value="ZINC METALLOPROTEASE YWHC-RELATED"/>
    <property type="match status" value="1"/>
</dbReference>
<comment type="cofactor">
    <cofactor evidence="1">
        <name>Zn(2+)</name>
        <dbReference type="ChEBI" id="CHEBI:29105"/>
    </cofactor>
</comment>
<evidence type="ECO:0000256" key="3">
    <source>
        <dbReference type="ARBA" id="ARBA00007931"/>
    </source>
</evidence>
<gene>
    <name evidence="15" type="ORF">G8O30_12715</name>
</gene>
<keyword evidence="8" id="KW-0378">Hydrolase</keyword>
<evidence type="ECO:0000313" key="15">
    <source>
        <dbReference type="EMBL" id="QPC48455.1"/>
    </source>
</evidence>
<dbReference type="InterPro" id="IPR052348">
    <property type="entry name" value="Metallopeptidase_M50B"/>
</dbReference>
<feature type="transmembrane region" description="Helical" evidence="13">
    <location>
        <begin position="15"/>
        <end position="38"/>
    </location>
</feature>
<feature type="domain" description="Peptidase M50" evidence="14">
    <location>
        <begin position="129"/>
        <end position="174"/>
    </location>
</feature>
<dbReference type="CDD" id="cd06158">
    <property type="entry name" value="S2P-M50_like_1"/>
    <property type="match status" value="1"/>
</dbReference>
<sequence>MEFLDRFLAFQVEDLPFIVVSLVIAFTVHEFAHAYVAYKFGDDTAAKQGRLTLNPVQHLDPLGTLLILLFGFGWARPVPVNRFKFSKPRLAGVMVSVAGPLSNFLLAFIGFVLLFLMFQVNTSGSMQFLIDFLDRFVFINLLLFVFNLLPFPPLDGFRIIQDLVPSSVRPKLTKLEPFGALFFLFVVLTPLSGYIIEPIFFTFIPLFQQFFTMLLSVFV</sequence>
<evidence type="ECO:0000256" key="13">
    <source>
        <dbReference type="SAM" id="Phobius"/>
    </source>
</evidence>
<feature type="transmembrane region" description="Helical" evidence="13">
    <location>
        <begin position="58"/>
        <end position="78"/>
    </location>
</feature>
<evidence type="ECO:0000256" key="8">
    <source>
        <dbReference type="ARBA" id="ARBA00022801"/>
    </source>
</evidence>
<dbReference type="InterPro" id="IPR008915">
    <property type="entry name" value="Peptidase_M50"/>
</dbReference>
<name>A0A7S8HHF5_9BACI</name>
<dbReference type="EMBL" id="CP049742">
    <property type="protein sequence ID" value="QPC48455.1"/>
    <property type="molecule type" value="Genomic_DNA"/>
</dbReference>